<proteinExistence type="predicted"/>
<organism evidence="1 2">
    <name type="scientific">Pandoraea pneumonica</name>
    <dbReference type="NCBI Taxonomy" id="2508299"/>
    <lineage>
        <taxon>Bacteria</taxon>
        <taxon>Pseudomonadati</taxon>
        <taxon>Pseudomonadota</taxon>
        <taxon>Betaproteobacteria</taxon>
        <taxon>Burkholderiales</taxon>
        <taxon>Burkholderiaceae</taxon>
        <taxon>Pandoraea</taxon>
    </lineage>
</organism>
<dbReference type="Proteomes" id="UP000366945">
    <property type="component" value="Unassembled WGS sequence"/>
</dbReference>
<evidence type="ECO:0000313" key="1">
    <source>
        <dbReference type="EMBL" id="VVD96611.1"/>
    </source>
</evidence>
<dbReference type="RefSeq" id="WP_150679276.1">
    <property type="nucleotide sequence ID" value="NZ_CABPSK010000002.1"/>
</dbReference>
<accession>A0A5E4UA06</accession>
<dbReference type="AlphaFoldDB" id="A0A5E4UA06"/>
<keyword evidence="2" id="KW-1185">Reference proteome</keyword>
<dbReference type="GeneID" id="300403938"/>
<dbReference type="EMBL" id="CABPSK010000002">
    <property type="protein sequence ID" value="VVD96611.1"/>
    <property type="molecule type" value="Genomic_DNA"/>
</dbReference>
<reference evidence="1 2" key="1">
    <citation type="submission" date="2019-08" db="EMBL/GenBank/DDBJ databases">
        <authorList>
            <person name="Peeters C."/>
        </authorList>
    </citation>
    <scope>NUCLEOTIDE SEQUENCE [LARGE SCALE GENOMIC DNA]</scope>
    <source>
        <strain evidence="1 2">LMG 31114</strain>
    </source>
</reference>
<sequence>MTIVYSRRMSYTPPANDVPDVSTQPNVSDFGIDERVQLFYHGVLVPDSIESLTVVLQQWHHACGNTVSQMWRKSENSAKEQWPKHMMQARKLEADSSGYVRIRGGWIAIEPPAKFRAEGWTRAQYHAYIEKLGVKLPLLPTRESTNRGGTHSYGLWPSVQPVTYAIPKFKSQTTGGDNLLVGGSTEGFLGGVNSLLGAHKSKMGVFQDFYNLMQSEGEVATKASRYATEIQRLISEVRNDSDKKNVPPEMNEFIRKYIGDDYVGERNKGELEALRDHLNNLASARKSTNEKLLLNQNEISGLLKMLIEMATNLLRMFGEIRSSITANFAR</sequence>
<evidence type="ECO:0000313" key="2">
    <source>
        <dbReference type="Proteomes" id="UP000366945"/>
    </source>
</evidence>
<gene>
    <name evidence="1" type="ORF">PPN31114_01895</name>
</gene>
<protein>
    <submittedName>
        <fullName evidence="1">Uncharacterized protein</fullName>
    </submittedName>
</protein>
<dbReference type="InterPro" id="IPR035074">
    <property type="entry name" value="EspA/CesA-like"/>
</dbReference>
<dbReference type="SUPFAM" id="SSF116927">
    <property type="entry name" value="EspA/CesA-like"/>
    <property type="match status" value="1"/>
</dbReference>
<name>A0A5E4UA06_9BURK</name>